<dbReference type="EMBL" id="JABMCB010000119">
    <property type="protein sequence ID" value="NUU73961.1"/>
    <property type="molecule type" value="Genomic_DNA"/>
</dbReference>
<name>A0A7Y6ESX3_9BACL</name>
<dbReference type="Proteomes" id="UP000526125">
    <property type="component" value="Unassembled WGS sequence"/>
</dbReference>
<keyword evidence="2" id="KW-1185">Reference proteome</keyword>
<accession>A0A7Y6ESX3</accession>
<evidence type="ECO:0000313" key="1">
    <source>
        <dbReference type="EMBL" id="NUU73961.1"/>
    </source>
</evidence>
<comment type="caution">
    <text evidence="1">The sequence shown here is derived from an EMBL/GenBank/DDBJ whole genome shotgun (WGS) entry which is preliminary data.</text>
</comment>
<gene>
    <name evidence="1" type="ORF">HP552_01525</name>
</gene>
<evidence type="ECO:0000313" key="2">
    <source>
        <dbReference type="Proteomes" id="UP000526125"/>
    </source>
</evidence>
<organism evidence="1 2">
    <name type="scientific">Paenibacillus xylanilyticus</name>
    <dbReference type="NCBI Taxonomy" id="248903"/>
    <lineage>
        <taxon>Bacteria</taxon>
        <taxon>Bacillati</taxon>
        <taxon>Bacillota</taxon>
        <taxon>Bacilli</taxon>
        <taxon>Bacillales</taxon>
        <taxon>Paenibacillaceae</taxon>
        <taxon>Paenibacillus</taxon>
    </lineage>
</organism>
<protein>
    <submittedName>
        <fullName evidence="1">Uncharacterized protein</fullName>
    </submittedName>
</protein>
<sequence>MEFKAGYAKGRMDEAEATLRNLYIILDEMKEPLHQANHILTCIRDLEKLTGKDRDFFDSEENAFE</sequence>
<reference evidence="1 2" key="1">
    <citation type="submission" date="2020-05" db="EMBL/GenBank/DDBJ databases">
        <title>Genome Sequencing of Type Strains.</title>
        <authorList>
            <person name="Lemaire J.F."/>
            <person name="Inderbitzin P."/>
            <person name="Gregorio O.A."/>
            <person name="Collins S.B."/>
            <person name="Wespe N."/>
            <person name="Knight-Connoni V."/>
        </authorList>
    </citation>
    <scope>NUCLEOTIDE SEQUENCE [LARGE SCALE GENOMIC DNA]</scope>
    <source>
        <strain evidence="1 2">LMG 21957</strain>
    </source>
</reference>
<dbReference type="AlphaFoldDB" id="A0A7Y6ESX3"/>
<proteinExistence type="predicted"/>